<evidence type="ECO:0000256" key="2">
    <source>
        <dbReference type="SAM" id="SignalP"/>
    </source>
</evidence>
<feature type="compositionally biased region" description="Low complexity" evidence="1">
    <location>
        <begin position="76"/>
        <end position="87"/>
    </location>
</feature>
<dbReference type="OrthoDB" id="185998at2"/>
<sequence length="438" mass="48750">MPSPTPCLTVLAIGLACSLCDAATRSWTDVTGRKVDAEFAGMRGDSVMLKLPSGQTVPYPLSKLSAEDQAFIQTQAAGESAPASPTAPAAPPAADVKRVPIEKRVWPQQVEVPARSIEIAVVSENAAERKYLYQSEAFEFTSQAKLAGSVMKEVARTFEATRSLVDALPWGIVCKPPQGRPRFLAALYETRDDYIAAGGPENSGGVYSSGDKTFKIPFPSLGMEKRGQTYFKDDNYSNGTLVHEITHQLMDDYLAFLPKWIIEGTAEYTEMLPYKSGTFRADAHKSGLKEDTKLWEEREHFSLQIPNLEKMMTMSRDAWDAECSTPQKMRDMYHRSQLLVYFFCHLDGDGKGTRLIQFMEAAYGQVAELRAFFADPRVKRMDGGRFSYPRDFPPPDMNSETAPFKNLSILVAERPYQKLAQEIVDGYKTIGVKITVTP</sequence>
<protein>
    <recommendedName>
        <fullName evidence="3">SLA1 homology domain-containing protein</fullName>
    </recommendedName>
</protein>
<accession>A0A512M8F8</accession>
<proteinExistence type="predicted"/>
<dbReference type="GO" id="GO:0008092">
    <property type="term" value="F:cytoskeletal protein binding"/>
    <property type="evidence" value="ECO:0007669"/>
    <property type="project" value="InterPro"/>
</dbReference>
<feature type="region of interest" description="Disordered" evidence="1">
    <location>
        <begin position="75"/>
        <end position="94"/>
    </location>
</feature>
<dbReference type="Gene3D" id="2.30.30.700">
    <property type="entry name" value="SLA1 homology domain 1"/>
    <property type="match status" value="1"/>
</dbReference>
<keyword evidence="2" id="KW-0732">Signal</keyword>
<evidence type="ECO:0000313" key="4">
    <source>
        <dbReference type="EMBL" id="GEP43019.1"/>
    </source>
</evidence>
<evidence type="ECO:0000259" key="3">
    <source>
        <dbReference type="Pfam" id="PF03983"/>
    </source>
</evidence>
<name>A0A512M8F8_9BACT</name>
<dbReference type="InterPro" id="IPR007131">
    <property type="entry name" value="SHD1"/>
</dbReference>
<dbReference type="GO" id="GO:0042802">
    <property type="term" value="F:identical protein binding"/>
    <property type="evidence" value="ECO:0007669"/>
    <property type="project" value="InterPro"/>
</dbReference>
<feature type="signal peptide" evidence="2">
    <location>
        <begin position="1"/>
        <end position="22"/>
    </location>
</feature>
<evidence type="ECO:0000256" key="1">
    <source>
        <dbReference type="SAM" id="MobiDB-lite"/>
    </source>
</evidence>
<dbReference type="Pfam" id="PF03983">
    <property type="entry name" value="SHD1"/>
    <property type="match status" value="1"/>
</dbReference>
<reference evidence="4 5" key="1">
    <citation type="submission" date="2019-07" db="EMBL/GenBank/DDBJ databases">
        <title>Whole genome shotgun sequence of Brevifollis gellanilyticus NBRC 108608.</title>
        <authorList>
            <person name="Hosoyama A."/>
            <person name="Uohara A."/>
            <person name="Ohji S."/>
            <person name="Ichikawa N."/>
        </authorList>
    </citation>
    <scope>NUCLEOTIDE SEQUENCE [LARGE SCALE GENOMIC DNA]</scope>
    <source>
        <strain evidence="4 5">NBRC 108608</strain>
    </source>
</reference>
<dbReference type="AlphaFoldDB" id="A0A512M8F8"/>
<organism evidence="4 5">
    <name type="scientific">Brevifollis gellanilyticus</name>
    <dbReference type="NCBI Taxonomy" id="748831"/>
    <lineage>
        <taxon>Bacteria</taxon>
        <taxon>Pseudomonadati</taxon>
        <taxon>Verrucomicrobiota</taxon>
        <taxon>Verrucomicrobiia</taxon>
        <taxon>Verrucomicrobiales</taxon>
        <taxon>Verrucomicrobiaceae</taxon>
    </lineage>
</organism>
<comment type="caution">
    <text evidence="4">The sequence shown here is derived from an EMBL/GenBank/DDBJ whole genome shotgun (WGS) entry which is preliminary data.</text>
</comment>
<keyword evidence="5" id="KW-1185">Reference proteome</keyword>
<dbReference type="Proteomes" id="UP000321577">
    <property type="component" value="Unassembled WGS sequence"/>
</dbReference>
<dbReference type="GO" id="GO:0043130">
    <property type="term" value="F:ubiquitin binding"/>
    <property type="evidence" value="ECO:0007669"/>
    <property type="project" value="InterPro"/>
</dbReference>
<feature type="domain" description="SLA1 homology" evidence="3">
    <location>
        <begin position="23"/>
        <end position="75"/>
    </location>
</feature>
<gene>
    <name evidence="4" type="ORF">BGE01nite_23100</name>
</gene>
<feature type="chain" id="PRO_5021914389" description="SLA1 homology domain-containing protein" evidence="2">
    <location>
        <begin position="23"/>
        <end position="438"/>
    </location>
</feature>
<dbReference type="EMBL" id="BKAG01000014">
    <property type="protein sequence ID" value="GEP43019.1"/>
    <property type="molecule type" value="Genomic_DNA"/>
</dbReference>
<evidence type="ECO:0000313" key="5">
    <source>
        <dbReference type="Proteomes" id="UP000321577"/>
    </source>
</evidence>
<dbReference type="RefSeq" id="WP_146850601.1">
    <property type="nucleotide sequence ID" value="NZ_BKAG01000014.1"/>
</dbReference>
<dbReference type="GO" id="GO:0030674">
    <property type="term" value="F:protein-macromolecule adaptor activity"/>
    <property type="evidence" value="ECO:0007669"/>
    <property type="project" value="InterPro"/>
</dbReference>